<dbReference type="InterPro" id="IPR016130">
    <property type="entry name" value="Tyr_Pase_AS"/>
</dbReference>
<gene>
    <name evidence="4" type="ORF">GCM10009721_38780</name>
</gene>
<dbReference type="Proteomes" id="UP000623461">
    <property type="component" value="Unassembled WGS sequence"/>
</dbReference>
<dbReference type="PROSITE" id="PS50056">
    <property type="entry name" value="TYR_PHOSPHATASE_2"/>
    <property type="match status" value="1"/>
</dbReference>
<evidence type="ECO:0000259" key="3">
    <source>
        <dbReference type="PROSITE" id="PS50056"/>
    </source>
</evidence>
<dbReference type="InterPro" id="IPR029021">
    <property type="entry name" value="Prot-tyrosine_phosphatase-like"/>
</dbReference>
<evidence type="ECO:0000313" key="5">
    <source>
        <dbReference type="Proteomes" id="UP000623461"/>
    </source>
</evidence>
<dbReference type="SMART" id="SM00195">
    <property type="entry name" value="DSPc"/>
    <property type="match status" value="1"/>
</dbReference>
<dbReference type="Gene3D" id="3.90.190.10">
    <property type="entry name" value="Protein tyrosine phosphatase superfamily"/>
    <property type="match status" value="1"/>
</dbReference>
<reference evidence="5" key="1">
    <citation type="journal article" date="2019" name="Int. J. Syst. Evol. Microbiol.">
        <title>The Global Catalogue of Microorganisms (GCM) 10K type strain sequencing project: providing services to taxonomists for standard genome sequencing and annotation.</title>
        <authorList>
            <consortium name="The Broad Institute Genomics Platform"/>
            <consortium name="The Broad Institute Genome Sequencing Center for Infectious Disease"/>
            <person name="Wu L."/>
            <person name="Ma J."/>
        </authorList>
    </citation>
    <scope>NUCLEOTIDE SEQUENCE [LARGE SCALE GENOMIC DNA]</scope>
    <source>
        <strain evidence="5">JCM 1365</strain>
    </source>
</reference>
<keyword evidence="5" id="KW-1185">Reference proteome</keyword>
<dbReference type="PANTHER" id="PTHR47216:SF4">
    <property type="entry name" value="OS01G0859400 PROTEIN"/>
    <property type="match status" value="1"/>
</dbReference>
<dbReference type="PROSITE" id="PS00383">
    <property type="entry name" value="TYR_PHOSPHATASE_1"/>
    <property type="match status" value="1"/>
</dbReference>
<dbReference type="EMBL" id="BMNZ01000009">
    <property type="protein sequence ID" value="GGN07271.1"/>
    <property type="molecule type" value="Genomic_DNA"/>
</dbReference>
<feature type="domain" description="Tyrosine specific protein phosphatases" evidence="3">
    <location>
        <begin position="94"/>
        <end position="155"/>
    </location>
</feature>
<keyword evidence="2" id="KW-0904">Protein phosphatase</keyword>
<evidence type="ECO:0000256" key="1">
    <source>
        <dbReference type="ARBA" id="ARBA00022801"/>
    </source>
</evidence>
<evidence type="ECO:0000256" key="2">
    <source>
        <dbReference type="ARBA" id="ARBA00022912"/>
    </source>
</evidence>
<keyword evidence="1" id="KW-0378">Hydrolase</keyword>
<dbReference type="InterPro" id="IPR000387">
    <property type="entry name" value="Tyr_Pase_dom"/>
</dbReference>
<accession>A0ABQ2IE71</accession>
<proteinExistence type="predicted"/>
<dbReference type="PANTHER" id="PTHR47216">
    <property type="match status" value="1"/>
</dbReference>
<evidence type="ECO:0000313" key="4">
    <source>
        <dbReference type="EMBL" id="GGN07271.1"/>
    </source>
</evidence>
<dbReference type="Pfam" id="PF00782">
    <property type="entry name" value="DSPc"/>
    <property type="match status" value="1"/>
</dbReference>
<dbReference type="InterPro" id="IPR020422">
    <property type="entry name" value="TYR_PHOSPHATASE_DUAL_dom"/>
</dbReference>
<organism evidence="4 5">
    <name type="scientific">Terrabacter tumescens</name>
    <dbReference type="NCBI Taxonomy" id="60443"/>
    <lineage>
        <taxon>Bacteria</taxon>
        <taxon>Bacillati</taxon>
        <taxon>Actinomycetota</taxon>
        <taxon>Actinomycetes</taxon>
        <taxon>Micrococcales</taxon>
        <taxon>Intrasporangiaceae</taxon>
        <taxon>Terrabacter</taxon>
    </lineage>
</organism>
<protein>
    <submittedName>
        <fullName evidence="4">Protein phosphatase</fullName>
    </submittedName>
</protein>
<name>A0ABQ2IE71_9MICO</name>
<dbReference type="SUPFAM" id="SSF52799">
    <property type="entry name" value="(Phosphotyrosine protein) phosphatases II"/>
    <property type="match status" value="1"/>
</dbReference>
<sequence length="170" mass="18778">MGYVRRVTDALNWTTDPVDLEGVDPADPPTEMVPGLWHGGCPVDFEWVRDAHIDTVVDLADADAFPPSDEIEGLAYLKCPLVDGEDVPDPVLTTRLAHLVADLVREGRHVLVHCTFGRNRSGLVMCLVVRDLLGVSGAEALEHVRQRRRATVNNERFAEWLRALPAPVPT</sequence>
<comment type="caution">
    <text evidence="4">The sequence shown here is derived from an EMBL/GenBank/DDBJ whole genome shotgun (WGS) entry which is preliminary data.</text>
</comment>
<dbReference type="CDD" id="cd14498">
    <property type="entry name" value="DSP"/>
    <property type="match status" value="1"/>
</dbReference>
<dbReference type="InterPro" id="IPR000340">
    <property type="entry name" value="Dual-sp_phosphatase_cat-dom"/>
</dbReference>